<dbReference type="EC" id="1.14.11.27" evidence="5"/>
<evidence type="ECO:0000256" key="18">
    <source>
        <dbReference type="ARBA" id="ARBA00047915"/>
    </source>
</evidence>
<keyword evidence="8 19" id="KW-0863">Zinc-finger</keyword>
<keyword evidence="7" id="KW-0479">Metal-binding</keyword>
<evidence type="ECO:0000256" key="15">
    <source>
        <dbReference type="ARBA" id="ARBA00023163"/>
    </source>
</evidence>
<dbReference type="InterPro" id="IPR041070">
    <property type="entry name" value="JHD"/>
</dbReference>
<dbReference type="PROSITE" id="PS50016">
    <property type="entry name" value="ZF_PHD_2"/>
    <property type="match status" value="1"/>
</dbReference>
<dbReference type="GO" id="GO:0008270">
    <property type="term" value="F:zinc ion binding"/>
    <property type="evidence" value="ECO:0007669"/>
    <property type="project" value="UniProtKB-KW"/>
</dbReference>
<dbReference type="InterPro" id="IPR019786">
    <property type="entry name" value="Zinc_finger_PHD-type_CS"/>
</dbReference>
<comment type="cofactor">
    <cofactor evidence="1">
        <name>Fe(2+)</name>
        <dbReference type="ChEBI" id="CHEBI:29033"/>
    </cofactor>
</comment>
<dbReference type="GO" id="GO:0140680">
    <property type="term" value="F:histone H3K36me/H3K36me2 demethylase activity"/>
    <property type="evidence" value="ECO:0007669"/>
    <property type="project" value="UniProtKB-EC"/>
</dbReference>
<evidence type="ECO:0000256" key="10">
    <source>
        <dbReference type="ARBA" id="ARBA00022853"/>
    </source>
</evidence>
<evidence type="ECO:0000259" key="20">
    <source>
        <dbReference type="PROSITE" id="PS50016"/>
    </source>
</evidence>
<evidence type="ECO:0000256" key="3">
    <source>
        <dbReference type="ARBA" id="ARBA00004123"/>
    </source>
</evidence>
<sequence>MTLDDDEKCPLCVQSIETNELDWILCNFCRVWFHCKCVDLTKQETDRISVYHCLKCQRTKYAGPSVMKRKSKRHQPKVDYVALNDGDQVRFINRHPHISHFEQFQNDRPIHNLIYMVRPNDRKTEKTNGIINDATINEIINETQLTKPILIPSANPHLNPDPELKRVYQLDFEFPKDLTVSEVTELVGKETPVEVMDVLTQENSSWTMLKWRDYYNADPNSRDRIRNVISLEVSDSILEKLIQIPRFVKDIDIVNCLWSSSNFQDHLNNHAINVSKPKVTKYCLMSVQNSFTDFHIDFGGTSVYYTVLRGRKTFILYPPTKQNLKSYEQWCNMPDQNKVWFGSLVKPQTKPVFPSSYNNNGIKIEVMPGDLLILPSGWIHAVFTPEDSLVIGGNFLTYLNIPTHLLIYDIEYRTKVPERYKFPNFNKLIWLLGYFILNGHDSGKWSSYETQQSLLTFYQAQLSVLMTKSTDKSITRIKSIIKNSIPFKLIGSIEGFLDEFQDSLKYLRKDQPEGPTPKRIKMNN</sequence>
<evidence type="ECO:0000256" key="14">
    <source>
        <dbReference type="ARBA" id="ARBA00023015"/>
    </source>
</evidence>
<dbReference type="InterPro" id="IPR019787">
    <property type="entry name" value="Znf_PHD-finger"/>
</dbReference>
<keyword evidence="12" id="KW-0560">Oxidoreductase</keyword>
<dbReference type="InterPro" id="IPR003347">
    <property type="entry name" value="JmjC_dom"/>
</dbReference>
<comment type="subcellular location">
    <subcellularLocation>
        <location evidence="3">Nucleus</location>
    </subcellularLocation>
</comment>
<dbReference type="PANTHER" id="PTHR23123">
    <property type="entry name" value="PHD/F-BOX CONTAINING PROTEIN"/>
    <property type="match status" value="1"/>
</dbReference>
<evidence type="ECO:0000313" key="23">
    <source>
        <dbReference type="Proteomes" id="UP000006853"/>
    </source>
</evidence>
<evidence type="ECO:0000256" key="11">
    <source>
        <dbReference type="ARBA" id="ARBA00022964"/>
    </source>
</evidence>
<dbReference type="Gene3D" id="2.60.120.650">
    <property type="entry name" value="Cupin"/>
    <property type="match status" value="1"/>
</dbReference>
<protein>
    <recommendedName>
        <fullName evidence="6">JmjC domain-containing histone demethylation protein 1</fullName>
        <ecNumber evidence="5">1.14.11.27</ecNumber>
    </recommendedName>
    <alternativeName>
        <fullName evidence="17">[Histone-H3]-lysine-36 demethylase 1</fullName>
    </alternativeName>
</protein>
<comment type="catalytic activity">
    <reaction evidence="18">
        <text>N(6),N(6)-dimethyl-L-lysyl(36)-[histone H3] + 2 2-oxoglutarate + 2 O2 = L-lysyl(36)-[histone H3] + 2 formaldehyde + 2 succinate + 2 CO2</text>
        <dbReference type="Rhea" id="RHEA:42032"/>
        <dbReference type="Rhea" id="RHEA-COMP:9785"/>
        <dbReference type="Rhea" id="RHEA-COMP:9787"/>
        <dbReference type="ChEBI" id="CHEBI:15379"/>
        <dbReference type="ChEBI" id="CHEBI:16526"/>
        <dbReference type="ChEBI" id="CHEBI:16810"/>
        <dbReference type="ChEBI" id="CHEBI:16842"/>
        <dbReference type="ChEBI" id="CHEBI:29969"/>
        <dbReference type="ChEBI" id="CHEBI:30031"/>
        <dbReference type="ChEBI" id="CHEBI:61976"/>
        <dbReference type="EC" id="1.14.11.27"/>
    </reaction>
</comment>
<dbReference type="Gene3D" id="3.30.40.10">
    <property type="entry name" value="Zinc/RING finger domain, C3HC4 (zinc finger)"/>
    <property type="match status" value="1"/>
</dbReference>
<accession>A0A1G4KP87</accession>
<dbReference type="GO" id="GO:0005634">
    <property type="term" value="C:nucleus"/>
    <property type="evidence" value="ECO:0007669"/>
    <property type="project" value="UniProtKB-SubCell"/>
</dbReference>
<proteinExistence type="inferred from homology"/>
<dbReference type="Proteomes" id="UP000006853">
    <property type="component" value="Chromosome 1"/>
</dbReference>
<keyword evidence="22" id="KW-0808">Transferase</keyword>
<evidence type="ECO:0000256" key="5">
    <source>
        <dbReference type="ARBA" id="ARBA00013246"/>
    </source>
</evidence>
<evidence type="ECO:0000256" key="2">
    <source>
        <dbReference type="ARBA" id="ARBA00003909"/>
    </source>
</evidence>
<dbReference type="SUPFAM" id="SSF51197">
    <property type="entry name" value="Clavaminate synthase-like"/>
    <property type="match status" value="1"/>
</dbReference>
<dbReference type="GO" id="GO:0008168">
    <property type="term" value="F:methyltransferase activity"/>
    <property type="evidence" value="ECO:0007669"/>
    <property type="project" value="UniProtKB-KW"/>
</dbReference>
<dbReference type="PROSITE" id="PS51184">
    <property type="entry name" value="JMJC"/>
    <property type="match status" value="1"/>
</dbReference>
<evidence type="ECO:0000256" key="9">
    <source>
        <dbReference type="ARBA" id="ARBA00022833"/>
    </source>
</evidence>
<dbReference type="GO" id="GO:0032259">
    <property type="term" value="P:methylation"/>
    <property type="evidence" value="ECO:0007669"/>
    <property type="project" value="UniProtKB-KW"/>
</dbReference>
<dbReference type="PROSITE" id="PS01359">
    <property type="entry name" value="ZF_PHD_1"/>
    <property type="match status" value="1"/>
</dbReference>
<gene>
    <name evidence="22" type="primary">JHD1</name>
    <name evidence="22" type="ordered locus">PP7435_Chr1-0614</name>
</gene>
<dbReference type="Pfam" id="PF13621">
    <property type="entry name" value="Cupin_8"/>
    <property type="match status" value="1"/>
</dbReference>
<keyword evidence="10" id="KW-0156">Chromatin regulator</keyword>
<dbReference type="SUPFAM" id="SSF57903">
    <property type="entry name" value="FYVE/PHD zinc finger"/>
    <property type="match status" value="1"/>
</dbReference>
<dbReference type="SMART" id="SM00558">
    <property type="entry name" value="JmjC"/>
    <property type="match status" value="1"/>
</dbReference>
<dbReference type="InterPro" id="IPR013083">
    <property type="entry name" value="Znf_RING/FYVE/PHD"/>
</dbReference>
<evidence type="ECO:0000256" key="19">
    <source>
        <dbReference type="PROSITE-ProRule" id="PRU00146"/>
    </source>
</evidence>
<name>A0A1G4KP87_KOMPC</name>
<keyword evidence="15" id="KW-0804">Transcription</keyword>
<keyword evidence="13" id="KW-0408">Iron</keyword>
<comment type="similarity">
    <text evidence="4">Belongs to the JHDM1 histone demethylase family.</text>
</comment>
<reference evidence="22 23" key="1">
    <citation type="journal article" date="2011" name="J. Biotechnol.">
        <title>High-quality genome sequence of Pichia pastoris CBS7435.</title>
        <authorList>
            <person name="Kuberl A."/>
            <person name="Schneider J."/>
            <person name="Thallinger G.G."/>
            <person name="Anderl I."/>
            <person name="Wibberg D."/>
            <person name="Hajek T."/>
            <person name="Jaenicke S."/>
            <person name="Brinkrolf K."/>
            <person name="Goesmann A."/>
            <person name="Szczepanowski R."/>
            <person name="Puhler A."/>
            <person name="Schwab H."/>
            <person name="Glieder A."/>
            <person name="Pichler H."/>
        </authorList>
    </citation>
    <scope>NUCLEOTIDE SEQUENCE [LARGE SCALE GENOMIC DNA]</scope>
    <source>
        <strain evidence="23">ATCC 76273 / CBS 7435 / CECT 11047 / NRRL Y-11430 / Wegner 21-1</strain>
    </source>
</reference>
<reference evidence="22 23" key="2">
    <citation type="journal article" date="2016" name="FEMS Yeast Res.">
        <title>Curation of the genome annotation of Pichia pastoris (Komagataella phaffii) CBS7435 from gene level to protein function.</title>
        <authorList>
            <person name="Valli M."/>
            <person name="Tatto N.E."/>
            <person name="Peymann A."/>
            <person name="Gruber C."/>
            <person name="Landes N."/>
            <person name="Ekker H."/>
            <person name="Thallinger G.G."/>
            <person name="Mattanovich D."/>
            <person name="Gasser B."/>
            <person name="Graf A.B."/>
        </authorList>
    </citation>
    <scope>GENOME REANNOTATION</scope>
    <source>
        <strain evidence="22 23">ATCC 76273 / CBS 7435 / CECT 11047 / NRRL Y-11430 / Wegner 21-1</strain>
    </source>
</reference>
<keyword evidence="11" id="KW-0223">Dioxygenase</keyword>
<dbReference type="CDD" id="cd15517">
    <property type="entry name" value="PHD_TCF19_like"/>
    <property type="match status" value="1"/>
</dbReference>
<evidence type="ECO:0000256" key="4">
    <source>
        <dbReference type="ARBA" id="ARBA00008037"/>
    </source>
</evidence>
<evidence type="ECO:0000256" key="13">
    <source>
        <dbReference type="ARBA" id="ARBA00023004"/>
    </source>
</evidence>
<keyword evidence="14" id="KW-0805">Transcription regulation</keyword>
<keyword evidence="9" id="KW-0862">Zinc</keyword>
<evidence type="ECO:0000256" key="1">
    <source>
        <dbReference type="ARBA" id="ARBA00001954"/>
    </source>
</evidence>
<evidence type="ECO:0000259" key="21">
    <source>
        <dbReference type="PROSITE" id="PS51184"/>
    </source>
</evidence>
<evidence type="ECO:0000313" key="22">
    <source>
        <dbReference type="EMBL" id="SCV11824.1"/>
    </source>
</evidence>
<evidence type="ECO:0000256" key="16">
    <source>
        <dbReference type="ARBA" id="ARBA00023242"/>
    </source>
</evidence>
<dbReference type="Pfam" id="PF17811">
    <property type="entry name" value="JHD"/>
    <property type="match status" value="1"/>
</dbReference>
<organism evidence="22 23">
    <name type="scientific">Komagataella phaffii (strain ATCC 76273 / CBS 7435 / CECT 11047 / NRRL Y-11430 / Wegner 21-1)</name>
    <name type="common">Yeast</name>
    <name type="synonym">Pichia pastoris</name>
    <dbReference type="NCBI Taxonomy" id="981350"/>
    <lineage>
        <taxon>Eukaryota</taxon>
        <taxon>Fungi</taxon>
        <taxon>Dikarya</taxon>
        <taxon>Ascomycota</taxon>
        <taxon>Saccharomycotina</taxon>
        <taxon>Pichiomycetes</taxon>
        <taxon>Pichiales</taxon>
        <taxon>Pichiaceae</taxon>
        <taxon>Komagataella</taxon>
    </lineage>
</organism>
<evidence type="ECO:0000256" key="7">
    <source>
        <dbReference type="ARBA" id="ARBA00022723"/>
    </source>
</evidence>
<feature type="domain" description="JmjC" evidence="21">
    <location>
        <begin position="246"/>
        <end position="412"/>
    </location>
</feature>
<dbReference type="InterPro" id="IPR011011">
    <property type="entry name" value="Znf_FYVE_PHD"/>
</dbReference>
<comment type="function">
    <text evidence="2">Histone demethylase that specifically demethylates 'Lys-36' of histone H3, thereby playing a central role in histone code.</text>
</comment>
<dbReference type="InterPro" id="IPR050690">
    <property type="entry name" value="JHDM1_Histone_Demethylase"/>
</dbReference>
<evidence type="ECO:0000256" key="8">
    <source>
        <dbReference type="ARBA" id="ARBA00022771"/>
    </source>
</evidence>
<dbReference type="AlphaFoldDB" id="A0A1G4KP87"/>
<evidence type="ECO:0000256" key="17">
    <source>
        <dbReference type="ARBA" id="ARBA00031083"/>
    </source>
</evidence>
<feature type="domain" description="PHD-type" evidence="20">
    <location>
        <begin position="6"/>
        <end position="59"/>
    </location>
</feature>
<dbReference type="InterPro" id="IPR041667">
    <property type="entry name" value="Cupin_8"/>
</dbReference>
<keyword evidence="16" id="KW-0539">Nucleus</keyword>
<keyword evidence="23" id="KW-1185">Reference proteome</keyword>
<dbReference type="EMBL" id="FR839628">
    <property type="protein sequence ID" value="SCV11824.1"/>
    <property type="molecule type" value="Genomic_DNA"/>
</dbReference>
<evidence type="ECO:0000256" key="6">
    <source>
        <dbReference type="ARBA" id="ARBA00015153"/>
    </source>
</evidence>
<evidence type="ECO:0000256" key="12">
    <source>
        <dbReference type="ARBA" id="ARBA00023002"/>
    </source>
</evidence>
<keyword evidence="22" id="KW-0489">Methyltransferase</keyword>